<evidence type="ECO:0000256" key="7">
    <source>
        <dbReference type="ARBA" id="ARBA00022786"/>
    </source>
</evidence>
<evidence type="ECO:0000256" key="1">
    <source>
        <dbReference type="ARBA" id="ARBA00001798"/>
    </source>
</evidence>
<evidence type="ECO:0000256" key="9">
    <source>
        <dbReference type="SAM" id="MobiDB-lite"/>
    </source>
</evidence>
<dbReference type="Pfam" id="PF01485">
    <property type="entry name" value="IBR"/>
    <property type="match status" value="1"/>
</dbReference>
<comment type="catalytic activity">
    <reaction evidence="1">
        <text>[E2 ubiquitin-conjugating enzyme]-S-ubiquitinyl-L-cysteine + [acceptor protein]-L-lysine = [E2 ubiquitin-conjugating enzyme]-L-cysteine + [acceptor protein]-N(6)-ubiquitinyl-L-lysine.</text>
        <dbReference type="EC" id="2.3.2.31"/>
    </reaction>
</comment>
<organism evidence="11 12">
    <name type="scientific">Cetraspora pellucida</name>
    <dbReference type="NCBI Taxonomy" id="1433469"/>
    <lineage>
        <taxon>Eukaryota</taxon>
        <taxon>Fungi</taxon>
        <taxon>Fungi incertae sedis</taxon>
        <taxon>Mucoromycota</taxon>
        <taxon>Glomeromycotina</taxon>
        <taxon>Glomeromycetes</taxon>
        <taxon>Diversisporales</taxon>
        <taxon>Gigasporaceae</taxon>
        <taxon>Cetraspora</taxon>
    </lineage>
</organism>
<dbReference type="GO" id="GO:0061630">
    <property type="term" value="F:ubiquitin protein ligase activity"/>
    <property type="evidence" value="ECO:0007669"/>
    <property type="project" value="UniProtKB-EC"/>
</dbReference>
<evidence type="ECO:0000256" key="3">
    <source>
        <dbReference type="ARBA" id="ARBA00022679"/>
    </source>
</evidence>
<dbReference type="InterPro" id="IPR044066">
    <property type="entry name" value="TRIAD_supradom"/>
</dbReference>
<dbReference type="EC" id="2.3.2.31" evidence="2"/>
<feature type="domain" description="RING-type" evidence="10">
    <location>
        <begin position="1"/>
        <end position="202"/>
    </location>
</feature>
<dbReference type="Pfam" id="PF22191">
    <property type="entry name" value="IBR_1"/>
    <property type="match status" value="1"/>
</dbReference>
<dbReference type="InterPro" id="IPR031127">
    <property type="entry name" value="E3_UB_ligase_RBR"/>
</dbReference>
<feature type="region of interest" description="Disordered" evidence="9">
    <location>
        <begin position="1"/>
        <end position="35"/>
    </location>
</feature>
<name>A0A9N8ZY80_9GLOM</name>
<dbReference type="SMART" id="SM00647">
    <property type="entry name" value="IBR"/>
    <property type="match status" value="2"/>
</dbReference>
<keyword evidence="12" id="KW-1185">Reference proteome</keyword>
<reference evidence="11" key="1">
    <citation type="submission" date="2021-06" db="EMBL/GenBank/DDBJ databases">
        <authorList>
            <person name="Kallberg Y."/>
            <person name="Tangrot J."/>
            <person name="Rosling A."/>
        </authorList>
    </citation>
    <scope>NUCLEOTIDE SEQUENCE</scope>
    <source>
        <strain evidence="11">FL966</strain>
    </source>
</reference>
<dbReference type="Proteomes" id="UP000789759">
    <property type="component" value="Unassembled WGS sequence"/>
</dbReference>
<dbReference type="PANTHER" id="PTHR11685">
    <property type="entry name" value="RBR FAMILY RING FINGER AND IBR DOMAIN-CONTAINING"/>
    <property type="match status" value="1"/>
</dbReference>
<dbReference type="EMBL" id="CAJVQA010001328">
    <property type="protein sequence ID" value="CAG8510821.1"/>
    <property type="molecule type" value="Genomic_DNA"/>
</dbReference>
<accession>A0A9N8ZY80</accession>
<evidence type="ECO:0000256" key="6">
    <source>
        <dbReference type="ARBA" id="ARBA00022771"/>
    </source>
</evidence>
<protein>
    <recommendedName>
        <fullName evidence="2">RBR-type E3 ubiquitin transferase</fullName>
        <ecNumber evidence="2">2.3.2.31</ecNumber>
    </recommendedName>
</protein>
<dbReference type="PROSITE" id="PS51873">
    <property type="entry name" value="TRIAD"/>
    <property type="match status" value="1"/>
</dbReference>
<keyword evidence="4" id="KW-0479">Metal-binding</keyword>
<dbReference type="GO" id="GO:0016567">
    <property type="term" value="P:protein ubiquitination"/>
    <property type="evidence" value="ECO:0007669"/>
    <property type="project" value="InterPro"/>
</dbReference>
<dbReference type="InterPro" id="IPR002867">
    <property type="entry name" value="IBR_dom"/>
</dbReference>
<evidence type="ECO:0000256" key="5">
    <source>
        <dbReference type="ARBA" id="ARBA00022737"/>
    </source>
</evidence>
<evidence type="ECO:0000256" key="2">
    <source>
        <dbReference type="ARBA" id="ARBA00012251"/>
    </source>
</evidence>
<evidence type="ECO:0000256" key="8">
    <source>
        <dbReference type="ARBA" id="ARBA00022833"/>
    </source>
</evidence>
<dbReference type="AlphaFoldDB" id="A0A9N8ZY80"/>
<keyword evidence="6" id="KW-0863">Zinc-finger</keyword>
<dbReference type="Gene3D" id="1.20.120.1750">
    <property type="match status" value="1"/>
</dbReference>
<keyword evidence="8" id="KW-0862">Zinc</keyword>
<dbReference type="OrthoDB" id="10009520at2759"/>
<sequence>MSDQSDEDLSCNDNDSSLDSEDDNESDDGDYDSLDEDLSNTFLRPKIYEVEFTVHSPQDIIKRQEVENIDPRHLLKCPAPDCEYIIECDVPEISLTTIAPIVECKCSNRFCFRCTLPDHQPTTCILVQKWAEKCENDSETNNWISAFTKKCGSCNSYIEKNGGGNPITCTKCNYKFCWICMKPLLNNTAEHNCNLFDENFKNAEDQRAKSRASLGKYLNYYHRYNNHEKFLELKHELYSKTEVQFLTNAVNALVKCHMTLKWTYIFAFYLDRNNDTELFEFNQSDIENAAETLYELLKKSIITDKLDDIKEAIISKTKYVENRRKIILEDTAKGLLENRWRFQI</sequence>
<gene>
    <name evidence="11" type="ORF">CPELLU_LOCUS2908</name>
</gene>
<dbReference type="GO" id="GO:0008270">
    <property type="term" value="F:zinc ion binding"/>
    <property type="evidence" value="ECO:0007669"/>
    <property type="project" value="UniProtKB-KW"/>
</dbReference>
<dbReference type="SUPFAM" id="SSF57850">
    <property type="entry name" value="RING/U-box"/>
    <property type="match status" value="1"/>
</dbReference>
<evidence type="ECO:0000313" key="11">
    <source>
        <dbReference type="EMBL" id="CAG8510821.1"/>
    </source>
</evidence>
<evidence type="ECO:0000256" key="4">
    <source>
        <dbReference type="ARBA" id="ARBA00022723"/>
    </source>
</evidence>
<keyword evidence="3" id="KW-0808">Transferase</keyword>
<evidence type="ECO:0000259" key="10">
    <source>
        <dbReference type="PROSITE" id="PS51873"/>
    </source>
</evidence>
<proteinExistence type="predicted"/>
<keyword evidence="7" id="KW-0833">Ubl conjugation pathway</keyword>
<comment type="caution">
    <text evidence="11">The sequence shown here is derived from an EMBL/GenBank/DDBJ whole genome shotgun (WGS) entry which is preliminary data.</text>
</comment>
<dbReference type="FunFam" id="1.20.120.1750:FF:000002">
    <property type="entry name" value="RBR-type E3 ubiquitin transferase"/>
    <property type="match status" value="1"/>
</dbReference>
<keyword evidence="5" id="KW-0677">Repeat</keyword>
<evidence type="ECO:0000313" key="12">
    <source>
        <dbReference type="Proteomes" id="UP000789759"/>
    </source>
</evidence>